<comment type="similarity">
    <text evidence="1">Belongs to the protein disulfide isomerase family.</text>
</comment>
<proteinExistence type="inferred from homology"/>
<organism evidence="5 6">
    <name type="scientific">Trichomonas vaginalis (strain ATCC PRA-98 / G3)</name>
    <dbReference type="NCBI Taxonomy" id="412133"/>
    <lineage>
        <taxon>Eukaryota</taxon>
        <taxon>Metamonada</taxon>
        <taxon>Parabasalia</taxon>
        <taxon>Trichomonadida</taxon>
        <taxon>Trichomonadidae</taxon>
        <taxon>Trichomonas</taxon>
    </lineage>
</organism>
<keyword evidence="2" id="KW-0732">Signal</keyword>
<keyword evidence="3" id="KW-0812">Transmembrane</keyword>
<dbReference type="RefSeq" id="XP_001313517.1">
    <property type="nucleotide sequence ID" value="XM_001313516.1"/>
</dbReference>
<dbReference type="GO" id="GO:0005783">
    <property type="term" value="C:endoplasmic reticulum"/>
    <property type="evidence" value="ECO:0000318"/>
    <property type="project" value="GO_Central"/>
</dbReference>
<reference evidence="5" key="2">
    <citation type="journal article" date="2007" name="Science">
        <title>Draft genome sequence of the sexually transmitted pathogen Trichomonas vaginalis.</title>
        <authorList>
            <person name="Carlton J.M."/>
            <person name="Hirt R.P."/>
            <person name="Silva J.C."/>
            <person name="Delcher A.L."/>
            <person name="Schatz M."/>
            <person name="Zhao Q."/>
            <person name="Wortman J.R."/>
            <person name="Bidwell S.L."/>
            <person name="Alsmark U.C.M."/>
            <person name="Besteiro S."/>
            <person name="Sicheritz-Ponten T."/>
            <person name="Noel C.J."/>
            <person name="Dacks J.B."/>
            <person name="Foster P.G."/>
            <person name="Simillion C."/>
            <person name="Van de Peer Y."/>
            <person name="Miranda-Saavedra D."/>
            <person name="Barton G.J."/>
            <person name="Westrop G.D."/>
            <person name="Mueller S."/>
            <person name="Dessi D."/>
            <person name="Fiori P.L."/>
            <person name="Ren Q."/>
            <person name="Paulsen I."/>
            <person name="Zhang H."/>
            <person name="Bastida-Corcuera F.D."/>
            <person name="Simoes-Barbosa A."/>
            <person name="Brown M.T."/>
            <person name="Hayes R.D."/>
            <person name="Mukherjee M."/>
            <person name="Okumura C.Y."/>
            <person name="Schneider R."/>
            <person name="Smith A.J."/>
            <person name="Vanacova S."/>
            <person name="Villalvazo M."/>
            <person name="Haas B.J."/>
            <person name="Pertea M."/>
            <person name="Feldblyum T.V."/>
            <person name="Utterback T.R."/>
            <person name="Shu C.L."/>
            <person name="Osoegawa K."/>
            <person name="de Jong P.J."/>
            <person name="Hrdy I."/>
            <person name="Horvathova L."/>
            <person name="Zubacova Z."/>
            <person name="Dolezal P."/>
            <person name="Malik S.B."/>
            <person name="Logsdon J.M. Jr."/>
            <person name="Henze K."/>
            <person name="Gupta A."/>
            <person name="Wang C.C."/>
            <person name="Dunne R.L."/>
            <person name="Upcroft J.A."/>
            <person name="Upcroft P."/>
            <person name="White O."/>
            <person name="Salzberg S.L."/>
            <person name="Tang P."/>
            <person name="Chiu C.-H."/>
            <person name="Lee Y.-S."/>
            <person name="Embley T.M."/>
            <person name="Coombs G.H."/>
            <person name="Mottram J.C."/>
            <person name="Tachezy J."/>
            <person name="Fraser-Liggett C.M."/>
            <person name="Johnson P.J."/>
        </authorList>
    </citation>
    <scope>NUCLEOTIDE SEQUENCE [LARGE SCALE GENOMIC DNA]</scope>
    <source>
        <strain evidence="5">G3</strain>
    </source>
</reference>
<dbReference type="InterPro" id="IPR017937">
    <property type="entry name" value="Thioredoxin_CS"/>
</dbReference>
<accession>A2F3E1</accession>
<dbReference type="InterPro" id="IPR013766">
    <property type="entry name" value="Thioredoxin_domain"/>
</dbReference>
<gene>
    <name evidence="5" type="ORF">TVAG_357940</name>
</gene>
<dbReference type="CDD" id="cd02961">
    <property type="entry name" value="PDI_a_family"/>
    <property type="match status" value="1"/>
</dbReference>
<reference evidence="5" key="1">
    <citation type="submission" date="2006-10" db="EMBL/GenBank/DDBJ databases">
        <authorList>
            <person name="Amadeo P."/>
            <person name="Zhao Q."/>
            <person name="Wortman J."/>
            <person name="Fraser-Liggett C."/>
            <person name="Carlton J."/>
        </authorList>
    </citation>
    <scope>NUCLEOTIDE SEQUENCE</scope>
    <source>
        <strain evidence="5">G3</strain>
    </source>
</reference>
<protein>
    <submittedName>
        <fullName evidence="5">Thioredoxin family protein</fullName>
    </submittedName>
</protein>
<dbReference type="Proteomes" id="UP000001542">
    <property type="component" value="Unassembled WGS sequence"/>
</dbReference>
<keyword evidence="3" id="KW-1133">Transmembrane helix</keyword>
<evidence type="ECO:0000313" key="6">
    <source>
        <dbReference type="Proteomes" id="UP000001542"/>
    </source>
</evidence>
<dbReference type="EMBL" id="DS113596">
    <property type="protein sequence ID" value="EAY00588.1"/>
    <property type="molecule type" value="Genomic_DNA"/>
</dbReference>
<dbReference type="OrthoDB" id="72053at2759"/>
<dbReference type="KEGG" id="tva:4758410"/>
<evidence type="ECO:0000256" key="1">
    <source>
        <dbReference type="ARBA" id="ARBA00006347"/>
    </source>
</evidence>
<dbReference type="VEuPathDB" id="TrichDB:TVAGG3_0161050"/>
<dbReference type="GO" id="GO:0006457">
    <property type="term" value="P:protein folding"/>
    <property type="evidence" value="ECO:0000318"/>
    <property type="project" value="GO_Central"/>
</dbReference>
<dbReference type="InterPro" id="IPR036249">
    <property type="entry name" value="Thioredoxin-like_sf"/>
</dbReference>
<evidence type="ECO:0000256" key="2">
    <source>
        <dbReference type="ARBA" id="ARBA00022729"/>
    </source>
</evidence>
<evidence type="ECO:0000313" key="5">
    <source>
        <dbReference type="EMBL" id="EAY00588.1"/>
    </source>
</evidence>
<dbReference type="InParanoid" id="A2F3E1"/>
<dbReference type="PROSITE" id="PS00194">
    <property type="entry name" value="THIOREDOXIN_1"/>
    <property type="match status" value="1"/>
</dbReference>
<feature type="transmembrane region" description="Helical" evidence="3">
    <location>
        <begin position="353"/>
        <end position="377"/>
    </location>
</feature>
<dbReference type="PANTHER" id="PTHR45672">
    <property type="entry name" value="PROTEIN DISULFIDE-ISOMERASE C17H9.14C-RELATED"/>
    <property type="match status" value="1"/>
</dbReference>
<dbReference type="GO" id="GO:0003756">
    <property type="term" value="F:protein disulfide isomerase activity"/>
    <property type="evidence" value="ECO:0000318"/>
    <property type="project" value="GO_Central"/>
</dbReference>
<dbReference type="STRING" id="5722.A2F3E1"/>
<dbReference type="SMR" id="A2F3E1"/>
<dbReference type="VEuPathDB" id="TrichDB:TVAG_357940"/>
<dbReference type="PANTHER" id="PTHR45672:SF3">
    <property type="entry name" value="THIOREDOXIN DOMAIN-CONTAINING PROTEIN 5"/>
    <property type="match status" value="1"/>
</dbReference>
<evidence type="ECO:0000256" key="3">
    <source>
        <dbReference type="SAM" id="Phobius"/>
    </source>
</evidence>
<dbReference type="Pfam" id="PF00085">
    <property type="entry name" value="Thioredoxin"/>
    <property type="match status" value="1"/>
</dbReference>
<dbReference type="SUPFAM" id="SSF52833">
    <property type="entry name" value="Thioredoxin-like"/>
    <property type="match status" value="1"/>
</dbReference>
<keyword evidence="6" id="KW-1185">Reference proteome</keyword>
<dbReference type="FunCoup" id="A2F3E1">
    <property type="interactions" value="112"/>
</dbReference>
<dbReference type="InterPro" id="IPR051063">
    <property type="entry name" value="PDI"/>
</dbReference>
<sequence length="396" mass="46422">MTFFFAFLSRSLDINASTYAQIFNNSKNLPVFVEVWDPWCPHCMKFKDEWKTIKEDPQFADKVIISDINCNSNKNICKQFPGSETPRFFWVENQQTSPVRYASQVKKSEIINFINKNLYEQIIILNPEEYTDIKDKINKTTHEDRSKQYFVFNITNKDTASFNMARSIVSSCKHLPVHFILINDTYHHYPILYADIFGNPLKYEGKFDHSSISQFVKQRSLQYLSFFSETTNYYTQINKIDFAAFIFPNDTFYNISEFASLTLIDYSTVQTNCEFSPRFCRYIYQFPDKQPILAIVHRHSNLFYLYKSTFSKKGIEEFLKLVKEGKAKAYGPGNGLIGKVLDFYVSMRVQGGVVFYIIHIPIFSFVLFFLVIIYAIVDTIKESMKSRSNDKDNKID</sequence>
<feature type="domain" description="Thioredoxin" evidence="4">
    <location>
        <begin position="1"/>
        <end position="139"/>
    </location>
</feature>
<dbReference type="Gene3D" id="3.40.30.10">
    <property type="entry name" value="Glutaredoxin"/>
    <property type="match status" value="1"/>
</dbReference>
<name>A2F3E1_TRIV3</name>
<dbReference type="AlphaFoldDB" id="A2F3E1"/>
<keyword evidence="3" id="KW-0472">Membrane</keyword>
<dbReference type="PROSITE" id="PS51352">
    <property type="entry name" value="THIOREDOXIN_2"/>
    <property type="match status" value="1"/>
</dbReference>
<evidence type="ECO:0000259" key="4">
    <source>
        <dbReference type="PROSITE" id="PS51352"/>
    </source>
</evidence>